<name>A0ABT0H0H3_9HYPH</name>
<organism evidence="1 2">
    <name type="scientific">Roseibium sediminicola</name>
    <dbReference type="NCBI Taxonomy" id="2933272"/>
    <lineage>
        <taxon>Bacteria</taxon>
        <taxon>Pseudomonadati</taxon>
        <taxon>Pseudomonadota</taxon>
        <taxon>Alphaproteobacteria</taxon>
        <taxon>Hyphomicrobiales</taxon>
        <taxon>Stappiaceae</taxon>
        <taxon>Roseibium</taxon>
    </lineage>
</organism>
<evidence type="ECO:0000313" key="2">
    <source>
        <dbReference type="Proteomes" id="UP001431221"/>
    </source>
</evidence>
<reference evidence="1" key="1">
    <citation type="submission" date="2022-04" db="EMBL/GenBank/DDBJ databases">
        <title>Roseibium sp. CAU 1639 isolated from mud.</title>
        <authorList>
            <person name="Kim W."/>
        </authorList>
    </citation>
    <scope>NUCLEOTIDE SEQUENCE</scope>
    <source>
        <strain evidence="1">CAU 1639</strain>
    </source>
</reference>
<comment type="caution">
    <text evidence="1">The sequence shown here is derived from an EMBL/GenBank/DDBJ whole genome shotgun (WGS) entry which is preliminary data.</text>
</comment>
<protein>
    <submittedName>
        <fullName evidence="1">Uncharacterized protein</fullName>
    </submittedName>
</protein>
<dbReference type="EMBL" id="JALNMJ010000022">
    <property type="protein sequence ID" value="MCK7615181.1"/>
    <property type="molecule type" value="Genomic_DNA"/>
</dbReference>
<dbReference type="Proteomes" id="UP001431221">
    <property type="component" value="Unassembled WGS sequence"/>
</dbReference>
<sequence>MTSKRDSAPDKARKPFVLLEDVPGLGSRGSVQTLTQTKADELGAKVRLAGQRDLQIAGKA</sequence>
<keyword evidence="2" id="KW-1185">Reference proteome</keyword>
<dbReference type="RefSeq" id="WP_248158238.1">
    <property type="nucleotide sequence ID" value="NZ_JALNMJ010000022.1"/>
</dbReference>
<gene>
    <name evidence="1" type="ORF">M0H32_23700</name>
</gene>
<evidence type="ECO:0000313" key="1">
    <source>
        <dbReference type="EMBL" id="MCK7615181.1"/>
    </source>
</evidence>
<proteinExistence type="predicted"/>
<accession>A0ABT0H0H3</accession>